<sequence length="366" mass="38519">MAEAVERHYKCDIEGLVITRYGYARPTKHIEIVEAAHPVPDQAGVDATRRMLALVGDLKQDDLVLAPISGGGSALLCAPLDGISLDDKQQINQNLLASGAPISEMNVVRRHFSAVKGGKLAIACAPARVCGLVISDVAGDDLNIIASGPTVPSQIEDVSIIPILEKWNINIDPHILRIAERHNSPEVPQNEVTNRIVAAPSQSLEAAKALAQSHGCDVKILGDAIEGEARTLGAEHARLAMDIAKTRTKTDKPLLLLSGGECTVTRTGDGIGGPNAEYALSAMIAFNGAPNIHLLAADTDGVDGAAEVAGAFVSPQSGRCATELGLDAQSHLERNDAHTFFEKLGEQLVTGPTLTNVNDFRAILIG</sequence>
<dbReference type="SUPFAM" id="SSF82544">
    <property type="entry name" value="GckA/TtuD-like"/>
    <property type="match status" value="1"/>
</dbReference>
<dbReference type="Pfam" id="PF05161">
    <property type="entry name" value="MOFRL"/>
    <property type="match status" value="1"/>
</dbReference>
<evidence type="ECO:0000259" key="1">
    <source>
        <dbReference type="Pfam" id="PF05161"/>
    </source>
</evidence>
<gene>
    <name evidence="3" type="ORF">GCM10007879_26840</name>
</gene>
<protein>
    <submittedName>
        <fullName evidence="3">Hydroxypyruvate reductase</fullName>
    </submittedName>
</protein>
<dbReference type="InterPro" id="IPR037035">
    <property type="entry name" value="GK-like_C_sf"/>
</dbReference>
<accession>A0ABQ5UT17</accession>
<evidence type="ECO:0000313" key="4">
    <source>
        <dbReference type="Proteomes" id="UP001161405"/>
    </source>
</evidence>
<dbReference type="InterPro" id="IPR039760">
    <property type="entry name" value="MOFRL_protein"/>
</dbReference>
<evidence type="ECO:0000313" key="3">
    <source>
        <dbReference type="EMBL" id="GLQ18435.1"/>
    </source>
</evidence>
<evidence type="ECO:0000259" key="2">
    <source>
        <dbReference type="Pfam" id="PF13660"/>
    </source>
</evidence>
<dbReference type="EMBL" id="BSNI01000002">
    <property type="protein sequence ID" value="GLQ18435.1"/>
    <property type="molecule type" value="Genomic_DNA"/>
</dbReference>
<dbReference type="InterPro" id="IPR038614">
    <property type="entry name" value="GK_N_sf"/>
</dbReference>
<dbReference type="InterPro" id="IPR025286">
    <property type="entry name" value="MOFRL_assoc_dom"/>
</dbReference>
<dbReference type="InterPro" id="IPR007835">
    <property type="entry name" value="MOFRL"/>
</dbReference>
<feature type="domain" description="MOFRL" evidence="1">
    <location>
        <begin position="255"/>
        <end position="359"/>
    </location>
</feature>
<reference evidence="3" key="2">
    <citation type="submission" date="2023-01" db="EMBL/GenBank/DDBJ databases">
        <title>Draft genome sequence of Maritalea porphyrae strain NBRC 107169.</title>
        <authorList>
            <person name="Sun Q."/>
            <person name="Mori K."/>
        </authorList>
    </citation>
    <scope>NUCLEOTIDE SEQUENCE</scope>
    <source>
        <strain evidence="3">NBRC 107169</strain>
    </source>
</reference>
<comment type="caution">
    <text evidence="3">The sequence shown here is derived from an EMBL/GenBank/DDBJ whole genome shotgun (WGS) entry which is preliminary data.</text>
</comment>
<keyword evidence="4" id="KW-1185">Reference proteome</keyword>
<proteinExistence type="predicted"/>
<feature type="domain" description="MOFRL-associated" evidence="2">
    <location>
        <begin position="1"/>
        <end position="177"/>
    </location>
</feature>
<dbReference type="PANTHER" id="PTHR12227:SF0">
    <property type="entry name" value="GLYCERATE KINASE"/>
    <property type="match status" value="1"/>
</dbReference>
<name>A0ABQ5UT17_9HYPH</name>
<organism evidence="3 4">
    <name type="scientific">Maritalea porphyrae</name>
    <dbReference type="NCBI Taxonomy" id="880732"/>
    <lineage>
        <taxon>Bacteria</taxon>
        <taxon>Pseudomonadati</taxon>
        <taxon>Pseudomonadota</taxon>
        <taxon>Alphaproteobacteria</taxon>
        <taxon>Hyphomicrobiales</taxon>
        <taxon>Devosiaceae</taxon>
        <taxon>Maritalea</taxon>
    </lineage>
</organism>
<dbReference type="Proteomes" id="UP001161405">
    <property type="component" value="Unassembled WGS sequence"/>
</dbReference>
<dbReference type="Gene3D" id="3.40.50.10180">
    <property type="entry name" value="Glycerate kinase, MOFRL-like N-terminal domain"/>
    <property type="match status" value="1"/>
</dbReference>
<reference evidence="3" key="1">
    <citation type="journal article" date="2014" name="Int. J. Syst. Evol. Microbiol.">
        <title>Complete genome of a new Firmicutes species belonging to the dominant human colonic microbiota ('Ruminococcus bicirculans') reveals two chromosomes and a selective capacity to utilize plant glucans.</title>
        <authorList>
            <consortium name="NISC Comparative Sequencing Program"/>
            <person name="Wegmann U."/>
            <person name="Louis P."/>
            <person name="Goesmann A."/>
            <person name="Henrissat B."/>
            <person name="Duncan S.H."/>
            <person name="Flint H.J."/>
        </authorList>
    </citation>
    <scope>NUCLEOTIDE SEQUENCE</scope>
    <source>
        <strain evidence="3">NBRC 107169</strain>
    </source>
</reference>
<dbReference type="Pfam" id="PF13660">
    <property type="entry name" value="DUF4147"/>
    <property type="match status" value="1"/>
</dbReference>
<dbReference type="PANTHER" id="PTHR12227">
    <property type="entry name" value="GLYCERATE KINASE"/>
    <property type="match status" value="1"/>
</dbReference>
<dbReference type="Gene3D" id="3.40.1480.10">
    <property type="entry name" value="MOFRL domain"/>
    <property type="match status" value="1"/>
</dbReference>